<dbReference type="PATRIC" id="fig|1224164.3.peg.2142"/>
<evidence type="ECO:0000313" key="1">
    <source>
        <dbReference type="EMBL" id="AHI23508.1"/>
    </source>
</evidence>
<dbReference type="Pfam" id="PF12900">
    <property type="entry name" value="Pyridox_ox_2"/>
    <property type="match status" value="1"/>
</dbReference>
<dbReference type="SUPFAM" id="SSF50475">
    <property type="entry name" value="FMN-binding split barrel"/>
    <property type="match status" value="1"/>
</dbReference>
<reference evidence="1 2" key="1">
    <citation type="submission" date="2013-02" db="EMBL/GenBank/DDBJ databases">
        <title>The complete genome sequence of Corynebacterium vitaeruminis DSM 20294.</title>
        <authorList>
            <person name="Ruckert C."/>
            <person name="Albersmeier A."/>
            <person name="Kalinowski J."/>
        </authorList>
    </citation>
    <scope>NUCLEOTIDE SEQUENCE [LARGE SCALE GENOMIC DNA]</scope>
    <source>
        <strain evidence="2">ATCC 10234</strain>
    </source>
</reference>
<accession>W5YAE9</accession>
<evidence type="ECO:0000313" key="2">
    <source>
        <dbReference type="Proteomes" id="UP000019222"/>
    </source>
</evidence>
<dbReference type="InterPro" id="IPR012349">
    <property type="entry name" value="Split_barrel_FMN-bd"/>
</dbReference>
<keyword evidence="2" id="KW-1185">Reference proteome</keyword>
<sequence length="142" mass="16122">MTYIEGTDPITVLEPEESMEFLGTQSMGRLVVRRKDDMDIFPVNYVISEGAVYFRTAEGNKLFSLNLNHDVLFEVDHVEGENAWSVVIKGQAGVVTDLAEIHKADALPLKPWIPTLKYNWVKITPTSISGRYFELGDEPERY</sequence>
<proteinExistence type="predicted"/>
<dbReference type="HOGENOM" id="CLU_127487_0_1_11"/>
<organism evidence="1 2">
    <name type="scientific">Corynebacterium vitaeruminis DSM 20294</name>
    <dbReference type="NCBI Taxonomy" id="1224164"/>
    <lineage>
        <taxon>Bacteria</taxon>
        <taxon>Bacillati</taxon>
        <taxon>Actinomycetota</taxon>
        <taxon>Actinomycetes</taxon>
        <taxon>Mycobacteriales</taxon>
        <taxon>Corynebacteriaceae</taxon>
        <taxon>Corynebacterium</taxon>
    </lineage>
</organism>
<name>W5YAE9_9CORY</name>
<protein>
    <submittedName>
        <fullName evidence="1">Uncharacterized protein</fullName>
    </submittedName>
</protein>
<dbReference type="STRING" id="1224164.B843_10640"/>
<dbReference type="KEGG" id="cvt:B843_10640"/>
<dbReference type="InterPro" id="IPR024747">
    <property type="entry name" value="Pyridox_Oxase-rel"/>
</dbReference>
<gene>
    <name evidence="1" type="ORF">B843_10640</name>
</gene>
<dbReference type="eggNOG" id="COG3467">
    <property type="taxonomic scope" value="Bacteria"/>
</dbReference>
<dbReference type="RefSeq" id="WP_025253500.1">
    <property type="nucleotide sequence ID" value="NZ_CP004353.1"/>
</dbReference>
<dbReference type="Gene3D" id="2.30.110.10">
    <property type="entry name" value="Electron Transport, Fmn-binding Protein, Chain A"/>
    <property type="match status" value="1"/>
</dbReference>
<dbReference type="EMBL" id="CP004353">
    <property type="protein sequence ID" value="AHI23508.1"/>
    <property type="molecule type" value="Genomic_DNA"/>
</dbReference>
<dbReference type="AlphaFoldDB" id="W5YAE9"/>
<dbReference type="Proteomes" id="UP000019222">
    <property type="component" value="Chromosome"/>
</dbReference>